<comment type="catalytic activity">
    <reaction evidence="7">
        <text>ATP + H2O + polyamine-[polyamine-binding protein]Side 1 = ADP + phosphate + polyamineSide 2 + [polyamine-binding protein]Side 1.</text>
        <dbReference type="EC" id="7.6.2.11"/>
    </reaction>
</comment>
<dbReference type="Proteomes" id="UP001242480">
    <property type="component" value="Unassembled WGS sequence"/>
</dbReference>
<dbReference type="RefSeq" id="WP_307276146.1">
    <property type="nucleotide sequence ID" value="NZ_JAUSVX010000008.1"/>
</dbReference>
<comment type="similarity">
    <text evidence="7">Belongs to the ABC transporter superfamily. Spermidine/putrescine importer (TC 3.A.1.11.1) family.</text>
</comment>
<keyword evidence="5 7" id="KW-1278">Translocase</keyword>
<comment type="subunit">
    <text evidence="7">The complex is composed of two ATP-binding proteins (PotA), two transmembrane proteins (PotB and PotC) and a solute-binding protein (PotD).</text>
</comment>
<dbReference type="EC" id="7.6.2.11" evidence="7"/>
<evidence type="ECO:0000256" key="6">
    <source>
        <dbReference type="ARBA" id="ARBA00023136"/>
    </source>
</evidence>
<dbReference type="NCBIfam" id="TIGR01187">
    <property type="entry name" value="potA"/>
    <property type="match status" value="1"/>
</dbReference>
<evidence type="ECO:0000256" key="4">
    <source>
        <dbReference type="ARBA" id="ARBA00022840"/>
    </source>
</evidence>
<dbReference type="Pfam" id="PF08402">
    <property type="entry name" value="TOBE_2"/>
    <property type="match status" value="1"/>
</dbReference>
<evidence type="ECO:0000256" key="1">
    <source>
        <dbReference type="ARBA" id="ARBA00022448"/>
    </source>
</evidence>
<dbReference type="InterPro" id="IPR008995">
    <property type="entry name" value="Mo/tungstate-bd_C_term_dom"/>
</dbReference>
<dbReference type="InterPro" id="IPR013611">
    <property type="entry name" value="Transp-assoc_OB_typ2"/>
</dbReference>
<dbReference type="PROSITE" id="PS00211">
    <property type="entry name" value="ABC_TRANSPORTER_1"/>
    <property type="match status" value="1"/>
</dbReference>
<evidence type="ECO:0000259" key="8">
    <source>
        <dbReference type="PROSITE" id="PS50893"/>
    </source>
</evidence>
<dbReference type="Gene3D" id="3.40.50.300">
    <property type="entry name" value="P-loop containing nucleotide triphosphate hydrolases"/>
    <property type="match status" value="1"/>
</dbReference>
<sequence length="356" mass="38192">MAFLEIDKLQRTFGGNTGVRHFDFAAEKGEFISLLGPSGCGKTTVLRMVAGFEKPASGTIRVNGADVTALSPNQRNVGMVFQAYALFPNMTVAQNIAFGLKVAKRPPGEIAARVDEMLKLIKLPTHAERYPYQLSGGQQQRVALARALAVKPQMLLLDEPLSALDAKIRVSLRDEIRDVQRKLGITTLFVTHDQEEALTMSDRIVVMNEGRIEQVGTPFEIYNRPRTRFVASFVGTLNLLEGKVVDAAAGRLSVDGQEIVVAGGLNGAAAGDRATVALRPEGIALSQGGDQSNRLNGVIEDVGFQGAIVRMRVRCNGTMISLDSFNSPSAPPPAPGVPVTLSFSRDLQVLAEAPAV</sequence>
<keyword evidence="2 7" id="KW-1003">Cell membrane</keyword>
<dbReference type="InterPro" id="IPR003593">
    <property type="entry name" value="AAA+_ATPase"/>
</dbReference>
<dbReference type="InterPro" id="IPR050093">
    <property type="entry name" value="ABC_SmlMolc_Importer"/>
</dbReference>
<comment type="function">
    <text evidence="7">Part of the ABC transporter complex PotABCD involved in spermidine/putrescine import. Responsible for energy coupling to the transport system.</text>
</comment>
<dbReference type="InterPro" id="IPR003439">
    <property type="entry name" value="ABC_transporter-like_ATP-bd"/>
</dbReference>
<keyword evidence="10" id="KW-1185">Reference proteome</keyword>
<protein>
    <recommendedName>
        <fullName evidence="7">Spermidine/putrescine import ATP-binding protein PotA</fullName>
        <ecNumber evidence="7">7.6.2.11</ecNumber>
    </recommendedName>
</protein>
<dbReference type="SUPFAM" id="SSF52540">
    <property type="entry name" value="P-loop containing nucleoside triphosphate hydrolases"/>
    <property type="match status" value="1"/>
</dbReference>
<gene>
    <name evidence="7" type="primary">potA</name>
    <name evidence="9" type="ORF">QO011_004312</name>
</gene>
<proteinExistence type="inferred from homology"/>
<evidence type="ECO:0000256" key="3">
    <source>
        <dbReference type="ARBA" id="ARBA00022741"/>
    </source>
</evidence>
<dbReference type="SUPFAM" id="SSF50331">
    <property type="entry name" value="MOP-like"/>
    <property type="match status" value="1"/>
</dbReference>
<dbReference type="InterPro" id="IPR017871">
    <property type="entry name" value="ABC_transporter-like_CS"/>
</dbReference>
<evidence type="ECO:0000256" key="7">
    <source>
        <dbReference type="RuleBase" id="RU364083"/>
    </source>
</evidence>
<name>A0ABU0JAK8_9HYPH</name>
<dbReference type="GO" id="GO:0005524">
    <property type="term" value="F:ATP binding"/>
    <property type="evidence" value="ECO:0007669"/>
    <property type="project" value="UniProtKB-KW"/>
</dbReference>
<comment type="caution">
    <text evidence="9">The sequence shown here is derived from an EMBL/GenBank/DDBJ whole genome shotgun (WGS) entry which is preliminary data.</text>
</comment>
<dbReference type="PROSITE" id="PS50893">
    <property type="entry name" value="ABC_TRANSPORTER_2"/>
    <property type="match status" value="1"/>
</dbReference>
<keyword evidence="1 7" id="KW-0813">Transport</keyword>
<keyword evidence="6 7" id="KW-0472">Membrane</keyword>
<evidence type="ECO:0000256" key="5">
    <source>
        <dbReference type="ARBA" id="ARBA00022967"/>
    </source>
</evidence>
<dbReference type="PANTHER" id="PTHR42781">
    <property type="entry name" value="SPERMIDINE/PUTRESCINE IMPORT ATP-BINDING PROTEIN POTA"/>
    <property type="match status" value="1"/>
</dbReference>
<reference evidence="9 10" key="1">
    <citation type="submission" date="2023-07" db="EMBL/GenBank/DDBJ databases">
        <title>Genomic Encyclopedia of Type Strains, Phase IV (KMG-IV): sequencing the most valuable type-strain genomes for metagenomic binning, comparative biology and taxonomic classification.</title>
        <authorList>
            <person name="Goeker M."/>
        </authorList>
    </citation>
    <scope>NUCLEOTIDE SEQUENCE [LARGE SCALE GENOMIC DNA]</scope>
    <source>
        <strain evidence="9 10">DSM 19619</strain>
    </source>
</reference>
<evidence type="ECO:0000256" key="2">
    <source>
        <dbReference type="ARBA" id="ARBA00022475"/>
    </source>
</evidence>
<dbReference type="InterPro" id="IPR027417">
    <property type="entry name" value="P-loop_NTPase"/>
</dbReference>
<evidence type="ECO:0000313" key="10">
    <source>
        <dbReference type="Proteomes" id="UP001242480"/>
    </source>
</evidence>
<dbReference type="InterPro" id="IPR005893">
    <property type="entry name" value="PotA-like"/>
</dbReference>
<dbReference type="Pfam" id="PF00005">
    <property type="entry name" value="ABC_tran"/>
    <property type="match status" value="1"/>
</dbReference>
<dbReference type="SMART" id="SM00382">
    <property type="entry name" value="AAA"/>
    <property type="match status" value="1"/>
</dbReference>
<evidence type="ECO:0000313" key="9">
    <source>
        <dbReference type="EMBL" id="MDQ0471289.1"/>
    </source>
</evidence>
<dbReference type="PANTHER" id="PTHR42781:SF4">
    <property type="entry name" value="SPERMIDINE_PUTRESCINE IMPORT ATP-BINDING PROTEIN POTA"/>
    <property type="match status" value="1"/>
</dbReference>
<keyword evidence="3 7" id="KW-0547">Nucleotide-binding</keyword>
<accession>A0ABU0JAK8</accession>
<feature type="domain" description="ABC transporter" evidence="8">
    <location>
        <begin position="4"/>
        <end position="234"/>
    </location>
</feature>
<organism evidence="9 10">
    <name type="scientific">Labrys wisconsinensis</name>
    <dbReference type="NCBI Taxonomy" id="425677"/>
    <lineage>
        <taxon>Bacteria</taxon>
        <taxon>Pseudomonadati</taxon>
        <taxon>Pseudomonadota</taxon>
        <taxon>Alphaproteobacteria</taxon>
        <taxon>Hyphomicrobiales</taxon>
        <taxon>Xanthobacteraceae</taxon>
        <taxon>Labrys</taxon>
    </lineage>
</organism>
<keyword evidence="4 7" id="KW-0067">ATP-binding</keyword>
<dbReference type="Gene3D" id="2.40.50.100">
    <property type="match status" value="1"/>
</dbReference>
<dbReference type="EMBL" id="JAUSVX010000008">
    <property type="protein sequence ID" value="MDQ0471289.1"/>
    <property type="molecule type" value="Genomic_DNA"/>
</dbReference>